<proteinExistence type="predicted"/>
<reference evidence="1" key="1">
    <citation type="submission" date="2022-09" db="EMBL/GenBank/DDBJ databases">
        <title>Intensive care unit water sources are persistently colonized with multi-drug resistant bacteria and are the site of extensive horizontal gene transfer of antibiotic resistance genes.</title>
        <authorList>
            <person name="Diorio-Toth L."/>
        </authorList>
    </citation>
    <scope>NUCLEOTIDE SEQUENCE</scope>
    <source>
        <strain evidence="1">GD04153</strain>
    </source>
</reference>
<dbReference type="Proteomes" id="UP001158087">
    <property type="component" value="Unassembled WGS sequence"/>
</dbReference>
<organism evidence="1 2">
    <name type="scientific">Brucella intermedia GD04153</name>
    <dbReference type="NCBI Taxonomy" id="2975438"/>
    <lineage>
        <taxon>Bacteria</taxon>
        <taxon>Pseudomonadati</taxon>
        <taxon>Pseudomonadota</taxon>
        <taxon>Alphaproteobacteria</taxon>
        <taxon>Hyphomicrobiales</taxon>
        <taxon>Brucellaceae</taxon>
        <taxon>Brucella/Ochrobactrum group</taxon>
        <taxon>Brucella</taxon>
    </lineage>
</organism>
<sequence>MSSSDLPLFTWHQPVQIIVFPMDKRIGRIREVASKLLDKPSARAADHYRNQVSESLDRSLDRMGIAPADKQEHVSAFWNAVQSETTRMAYEGSRQNGGGAA</sequence>
<dbReference type="AlphaFoldDB" id="A0AA42KUJ5"/>
<dbReference type="InterPro" id="IPR045720">
    <property type="entry name" value="DUF6074"/>
</dbReference>
<comment type="caution">
    <text evidence="1">The sequence shown here is derived from an EMBL/GenBank/DDBJ whole genome shotgun (WGS) entry which is preliminary data.</text>
</comment>
<evidence type="ECO:0000313" key="2">
    <source>
        <dbReference type="Proteomes" id="UP001158087"/>
    </source>
</evidence>
<accession>A0AA42KUJ5</accession>
<protein>
    <submittedName>
        <fullName evidence="1">DUF6074 family protein</fullName>
    </submittedName>
</protein>
<name>A0AA42KUJ5_9HYPH</name>
<gene>
    <name evidence="1" type="ORF">N7376_24125</name>
</gene>
<evidence type="ECO:0000313" key="1">
    <source>
        <dbReference type="EMBL" id="MDH0127060.1"/>
    </source>
</evidence>
<dbReference type="EMBL" id="JAODYY010000025">
    <property type="protein sequence ID" value="MDH0127060.1"/>
    <property type="molecule type" value="Genomic_DNA"/>
</dbReference>
<dbReference type="Pfam" id="PF19551">
    <property type="entry name" value="DUF6074"/>
    <property type="match status" value="1"/>
</dbReference>